<accession>A0A485NS71</accession>
<dbReference type="AlphaFoldDB" id="A0A485NS71"/>
<gene>
    <name evidence="2" type="ORF">LYPA_23C001340</name>
</gene>
<evidence type="ECO:0000256" key="1">
    <source>
        <dbReference type="SAM" id="MobiDB-lite"/>
    </source>
</evidence>
<keyword evidence="3" id="KW-1185">Reference proteome</keyword>
<proteinExistence type="predicted"/>
<reference evidence="2 3" key="1">
    <citation type="submission" date="2019-01" db="EMBL/GenBank/DDBJ databases">
        <authorList>
            <person name="Alioto T."/>
            <person name="Alioto T."/>
        </authorList>
    </citation>
    <scope>NUCLEOTIDE SEQUENCE [LARGE SCALE GENOMIC DNA]</scope>
</reference>
<protein>
    <submittedName>
        <fullName evidence="2">Uncharacterized protein</fullName>
    </submittedName>
</protein>
<sequence>MGCCNPPGSWDAWAGDEAAPRGARSWVRTRAASCPGGGAEGPQWAGPHTPPQQVPAWARGCDVHAGRRPPPSPGHGSPKSGHHLGQGPLGSPPGHTGVRGEPAAGGGVCLHSPTAGQVQPHLHGQVEPDGLPQAVPPVPAPRTVVVPAG</sequence>
<evidence type="ECO:0000313" key="2">
    <source>
        <dbReference type="EMBL" id="VFV35119.1"/>
    </source>
</evidence>
<feature type="region of interest" description="Disordered" evidence="1">
    <location>
        <begin position="1"/>
        <end position="149"/>
    </location>
</feature>
<dbReference type="Proteomes" id="UP000386466">
    <property type="component" value="Unassembled WGS sequence"/>
</dbReference>
<evidence type="ECO:0000313" key="3">
    <source>
        <dbReference type="Proteomes" id="UP000386466"/>
    </source>
</evidence>
<organism evidence="2 3">
    <name type="scientific">Lynx pardinus</name>
    <name type="common">Iberian lynx</name>
    <name type="synonym">Felis pardina</name>
    <dbReference type="NCBI Taxonomy" id="191816"/>
    <lineage>
        <taxon>Eukaryota</taxon>
        <taxon>Metazoa</taxon>
        <taxon>Chordata</taxon>
        <taxon>Craniata</taxon>
        <taxon>Vertebrata</taxon>
        <taxon>Euteleostomi</taxon>
        <taxon>Mammalia</taxon>
        <taxon>Eutheria</taxon>
        <taxon>Laurasiatheria</taxon>
        <taxon>Carnivora</taxon>
        <taxon>Feliformia</taxon>
        <taxon>Felidae</taxon>
        <taxon>Felinae</taxon>
        <taxon>Lynx</taxon>
    </lineage>
</organism>
<dbReference type="EMBL" id="CAAGRJ010020715">
    <property type="protein sequence ID" value="VFV35119.1"/>
    <property type="molecule type" value="Genomic_DNA"/>
</dbReference>
<name>A0A485NS71_LYNPA</name>